<dbReference type="GO" id="GO:0004081">
    <property type="term" value="F:bis(5'-nucleosyl)-tetraphosphatase (asymmetrical) activity"/>
    <property type="evidence" value="ECO:0007669"/>
    <property type="project" value="TreeGrafter"/>
</dbReference>
<dbReference type="PANTHER" id="PTHR21340">
    <property type="entry name" value="DIADENOSINE 5,5-P1,P4-TETRAPHOSPHATE PYROPHOSPHOHYDROLASE MUTT"/>
    <property type="match status" value="1"/>
</dbReference>
<dbReference type="PROSITE" id="PS00893">
    <property type="entry name" value="NUDIX_BOX"/>
    <property type="match status" value="1"/>
</dbReference>
<dbReference type="EMBL" id="UINC01016618">
    <property type="protein sequence ID" value="SVA69071.1"/>
    <property type="molecule type" value="Genomic_DNA"/>
</dbReference>
<dbReference type="Pfam" id="PF00293">
    <property type="entry name" value="NUDIX"/>
    <property type="match status" value="1"/>
</dbReference>
<dbReference type="GO" id="GO:0006167">
    <property type="term" value="P:AMP biosynthetic process"/>
    <property type="evidence" value="ECO:0007669"/>
    <property type="project" value="TreeGrafter"/>
</dbReference>
<dbReference type="SUPFAM" id="SSF55811">
    <property type="entry name" value="Nudix"/>
    <property type="match status" value="1"/>
</dbReference>
<keyword evidence="1" id="KW-0378">Hydrolase</keyword>
<dbReference type="PROSITE" id="PS51462">
    <property type="entry name" value="NUDIX"/>
    <property type="match status" value="1"/>
</dbReference>
<evidence type="ECO:0000313" key="3">
    <source>
        <dbReference type="EMBL" id="SVA69071.1"/>
    </source>
</evidence>
<dbReference type="InterPro" id="IPR051325">
    <property type="entry name" value="Nudix_hydrolase_domain"/>
</dbReference>
<evidence type="ECO:0000259" key="2">
    <source>
        <dbReference type="PROSITE" id="PS51462"/>
    </source>
</evidence>
<sequence>MPAFRFSHTRPVAVPESDARVERSSGGVVARRMEGSIHFLVIRDPYGIWALPKGHIEDGETTEEAALREVHEETGLKQIELGPWLGTIDWCFEQKGELVHKHCDYFLMVSPEGDITPQITEGITECRWLTVEEAIAIVGYNNTRRIVQLAEKLLRSTDGTKLL</sequence>
<dbReference type="CDD" id="cd03673">
    <property type="entry name" value="NUDIX_Ap6A_hydrolase"/>
    <property type="match status" value="1"/>
</dbReference>
<organism evidence="3">
    <name type="scientific">marine metagenome</name>
    <dbReference type="NCBI Taxonomy" id="408172"/>
    <lineage>
        <taxon>unclassified sequences</taxon>
        <taxon>metagenomes</taxon>
        <taxon>ecological metagenomes</taxon>
    </lineage>
</organism>
<evidence type="ECO:0000256" key="1">
    <source>
        <dbReference type="ARBA" id="ARBA00022801"/>
    </source>
</evidence>
<dbReference type="PRINTS" id="PR00502">
    <property type="entry name" value="NUDIXFAMILY"/>
</dbReference>
<dbReference type="GO" id="GO:0006754">
    <property type="term" value="P:ATP biosynthetic process"/>
    <property type="evidence" value="ECO:0007669"/>
    <property type="project" value="TreeGrafter"/>
</dbReference>
<proteinExistence type="predicted"/>
<accession>A0A381XXB7</accession>
<reference evidence="3" key="1">
    <citation type="submission" date="2018-05" db="EMBL/GenBank/DDBJ databases">
        <authorList>
            <person name="Lanie J.A."/>
            <person name="Ng W.-L."/>
            <person name="Kazmierczak K.M."/>
            <person name="Andrzejewski T.M."/>
            <person name="Davidsen T.M."/>
            <person name="Wayne K.J."/>
            <person name="Tettelin H."/>
            <person name="Glass J.I."/>
            <person name="Rusch D."/>
            <person name="Podicherti R."/>
            <person name="Tsui H.-C.T."/>
            <person name="Winkler M.E."/>
        </authorList>
    </citation>
    <scope>NUCLEOTIDE SEQUENCE</scope>
</reference>
<dbReference type="InterPro" id="IPR000086">
    <property type="entry name" value="NUDIX_hydrolase_dom"/>
</dbReference>
<dbReference type="InterPro" id="IPR015797">
    <property type="entry name" value="NUDIX_hydrolase-like_dom_sf"/>
</dbReference>
<gene>
    <name evidence="3" type="ORF">METZ01_LOCUS121925</name>
</gene>
<feature type="domain" description="Nudix hydrolase" evidence="2">
    <location>
        <begin position="20"/>
        <end position="153"/>
    </location>
</feature>
<dbReference type="PANTHER" id="PTHR21340:SF0">
    <property type="entry name" value="BIS(5'-NUCLEOSYL)-TETRAPHOSPHATASE [ASYMMETRICAL]"/>
    <property type="match status" value="1"/>
</dbReference>
<dbReference type="AlphaFoldDB" id="A0A381XXB7"/>
<dbReference type="InterPro" id="IPR020084">
    <property type="entry name" value="NUDIX_hydrolase_CS"/>
</dbReference>
<dbReference type="InterPro" id="IPR020476">
    <property type="entry name" value="Nudix_hydrolase"/>
</dbReference>
<dbReference type="Gene3D" id="3.90.79.10">
    <property type="entry name" value="Nucleoside Triphosphate Pyrophosphohydrolase"/>
    <property type="match status" value="1"/>
</dbReference>
<name>A0A381XXB7_9ZZZZ</name>
<protein>
    <recommendedName>
        <fullName evidence="2">Nudix hydrolase domain-containing protein</fullName>
    </recommendedName>
</protein>